<dbReference type="Gene3D" id="2.40.170.20">
    <property type="entry name" value="TonB-dependent receptor, beta-barrel domain"/>
    <property type="match status" value="1"/>
</dbReference>
<keyword evidence="10" id="KW-0675">Receptor</keyword>
<feature type="signal peptide" evidence="8">
    <location>
        <begin position="1"/>
        <end position="23"/>
    </location>
</feature>
<dbReference type="Pfam" id="PF07715">
    <property type="entry name" value="Plug"/>
    <property type="match status" value="1"/>
</dbReference>
<dbReference type="GO" id="GO:0015344">
    <property type="term" value="F:siderophore uptake transmembrane transporter activity"/>
    <property type="evidence" value="ECO:0007669"/>
    <property type="project" value="TreeGrafter"/>
</dbReference>
<feature type="chain" id="PRO_5036953733" evidence="8">
    <location>
        <begin position="24"/>
        <end position="689"/>
    </location>
</feature>
<keyword evidence="7" id="KW-0998">Cell outer membrane</keyword>
<comment type="subcellular location">
    <subcellularLocation>
        <location evidence="1">Cell outer membrane</location>
        <topology evidence="1">Multi-pass membrane protein</topology>
    </subcellularLocation>
</comment>
<dbReference type="GO" id="GO:0009279">
    <property type="term" value="C:cell outer membrane"/>
    <property type="evidence" value="ECO:0007669"/>
    <property type="project" value="UniProtKB-SubCell"/>
</dbReference>
<evidence type="ECO:0000256" key="5">
    <source>
        <dbReference type="ARBA" id="ARBA00022729"/>
    </source>
</evidence>
<evidence type="ECO:0000313" key="11">
    <source>
        <dbReference type="Proteomes" id="UP000725002"/>
    </source>
</evidence>
<name>A0A940IIF4_9BACT</name>
<evidence type="ECO:0000256" key="3">
    <source>
        <dbReference type="ARBA" id="ARBA00022452"/>
    </source>
</evidence>
<dbReference type="SUPFAM" id="SSF56935">
    <property type="entry name" value="Porins"/>
    <property type="match status" value="1"/>
</dbReference>
<keyword evidence="4" id="KW-0812">Transmembrane</keyword>
<sequence length="689" mass="75809">MDYRSKAAASLLSLTVCSIGAAAQEPPVEESIDTAAVVTASQSEKRISGLMAGNLSFDLDRLEGLPGLLGVNDVLKTLQLMPGIQASGEADSGIYIRGGDPGHNLVLLDGAPVYNPSHLMGFFSIFNGEHIDNTTLYKSAVSPEYGGRLGAVIDVSSGSETTDKVTGSFNVGMIASQGTLGIPTGRKSSLYLSGRATYMNYILTAFSKEGKVTPRYGFKDGNLTWIYRPDSSNRLKFSMYYGTDDARFSYLSFQATGKLKWSNGTASLSWESEPDENIKMKHTAFFTMNDNDLGIKHTGASLQLPSHVMDIGYRGDISVSLPSGKLAAGIYCTHHDIMVQHPVVENLYGMNSDKGPRYSTHEFGAYAGYSANITPFIAFDAGLRYSFSLQSPGNGKFPLYNGAEPRVSLSFDVGPNMRIITAYSLQRQYVNQVSVSGMGLPTDFWIPAVAGIKPQASHSVSAGFFHSFRQSMFEYSAEIYYKELYRLLEFDGGMFEMVNDKYVLEDHILSGSGRNYGAEFMFKKNKGTVTGWLSYTLSWARRSFPGIMDGKTFPSKHDRRHNLAAVVTYKPHRQLDLSAVFIYATGTAFTMPASLYIIGESVLSVYGPRNSGRMPDYHRLDLSATWHLKRKGQCRHSFNLSLYNAYARNNPVFLDIRVKYKDGDDAVGLSAKGVSFYTIIPSIGYILKF</sequence>
<evidence type="ECO:0000313" key="10">
    <source>
        <dbReference type="EMBL" id="MBO8484477.1"/>
    </source>
</evidence>
<dbReference type="InterPro" id="IPR037066">
    <property type="entry name" value="Plug_dom_sf"/>
</dbReference>
<dbReference type="GO" id="GO:0044718">
    <property type="term" value="P:siderophore transmembrane transport"/>
    <property type="evidence" value="ECO:0007669"/>
    <property type="project" value="TreeGrafter"/>
</dbReference>
<keyword evidence="6" id="KW-0472">Membrane</keyword>
<gene>
    <name evidence="10" type="ORF">IAB75_10270</name>
</gene>
<accession>A0A940IIF4</accession>
<keyword evidence="2" id="KW-0813">Transport</keyword>
<evidence type="ECO:0000256" key="2">
    <source>
        <dbReference type="ARBA" id="ARBA00022448"/>
    </source>
</evidence>
<evidence type="ECO:0000256" key="7">
    <source>
        <dbReference type="ARBA" id="ARBA00023237"/>
    </source>
</evidence>
<evidence type="ECO:0000256" key="1">
    <source>
        <dbReference type="ARBA" id="ARBA00004571"/>
    </source>
</evidence>
<dbReference type="PANTHER" id="PTHR30069">
    <property type="entry name" value="TONB-DEPENDENT OUTER MEMBRANE RECEPTOR"/>
    <property type="match status" value="1"/>
</dbReference>
<dbReference type="EMBL" id="JADILV010000075">
    <property type="protein sequence ID" value="MBO8484477.1"/>
    <property type="molecule type" value="Genomic_DNA"/>
</dbReference>
<dbReference type="Gene3D" id="2.170.130.10">
    <property type="entry name" value="TonB-dependent receptor, plug domain"/>
    <property type="match status" value="1"/>
</dbReference>
<evidence type="ECO:0000256" key="6">
    <source>
        <dbReference type="ARBA" id="ARBA00023136"/>
    </source>
</evidence>
<evidence type="ECO:0000256" key="8">
    <source>
        <dbReference type="SAM" id="SignalP"/>
    </source>
</evidence>
<dbReference type="Proteomes" id="UP000725002">
    <property type="component" value="Unassembled WGS sequence"/>
</dbReference>
<proteinExistence type="predicted"/>
<protein>
    <submittedName>
        <fullName evidence="10">TonB-dependent receptor</fullName>
    </submittedName>
</protein>
<organism evidence="10 11">
    <name type="scientific">Candidatus Cryptobacteroides avicola</name>
    <dbReference type="NCBI Taxonomy" id="2840757"/>
    <lineage>
        <taxon>Bacteria</taxon>
        <taxon>Pseudomonadati</taxon>
        <taxon>Bacteroidota</taxon>
        <taxon>Bacteroidia</taxon>
        <taxon>Bacteroidales</taxon>
        <taxon>Candidatus Cryptobacteroides</taxon>
    </lineage>
</organism>
<dbReference type="PANTHER" id="PTHR30069:SF29">
    <property type="entry name" value="HEMOGLOBIN AND HEMOGLOBIN-HAPTOGLOBIN-BINDING PROTEIN 1-RELATED"/>
    <property type="match status" value="1"/>
</dbReference>
<feature type="domain" description="TonB-dependent receptor plug" evidence="9">
    <location>
        <begin position="70"/>
        <end position="148"/>
    </location>
</feature>
<reference evidence="10" key="2">
    <citation type="journal article" date="2021" name="PeerJ">
        <title>Extensive microbial diversity within the chicken gut microbiome revealed by metagenomics and culture.</title>
        <authorList>
            <person name="Gilroy R."/>
            <person name="Ravi A."/>
            <person name="Getino M."/>
            <person name="Pursley I."/>
            <person name="Horton D.L."/>
            <person name="Alikhan N.F."/>
            <person name="Baker D."/>
            <person name="Gharbi K."/>
            <person name="Hall N."/>
            <person name="Watson M."/>
            <person name="Adriaenssens E.M."/>
            <person name="Foster-Nyarko E."/>
            <person name="Jarju S."/>
            <person name="Secka A."/>
            <person name="Antonio M."/>
            <person name="Oren A."/>
            <person name="Chaudhuri R.R."/>
            <person name="La Ragione R."/>
            <person name="Hildebrand F."/>
            <person name="Pallen M.J."/>
        </authorList>
    </citation>
    <scope>NUCLEOTIDE SEQUENCE</scope>
    <source>
        <strain evidence="10">G3-8215</strain>
    </source>
</reference>
<dbReference type="InterPro" id="IPR012910">
    <property type="entry name" value="Plug_dom"/>
</dbReference>
<evidence type="ECO:0000256" key="4">
    <source>
        <dbReference type="ARBA" id="ARBA00022692"/>
    </source>
</evidence>
<keyword evidence="3" id="KW-1134">Transmembrane beta strand</keyword>
<dbReference type="InterPro" id="IPR039426">
    <property type="entry name" value="TonB-dep_rcpt-like"/>
</dbReference>
<keyword evidence="5 8" id="KW-0732">Signal</keyword>
<evidence type="ECO:0000259" key="9">
    <source>
        <dbReference type="Pfam" id="PF07715"/>
    </source>
</evidence>
<comment type="caution">
    <text evidence="10">The sequence shown here is derived from an EMBL/GenBank/DDBJ whole genome shotgun (WGS) entry which is preliminary data.</text>
</comment>
<dbReference type="AlphaFoldDB" id="A0A940IIF4"/>
<reference evidence="10" key="1">
    <citation type="submission" date="2020-10" db="EMBL/GenBank/DDBJ databases">
        <authorList>
            <person name="Gilroy R."/>
        </authorList>
    </citation>
    <scope>NUCLEOTIDE SEQUENCE</scope>
    <source>
        <strain evidence="10">G3-8215</strain>
    </source>
</reference>
<dbReference type="InterPro" id="IPR036942">
    <property type="entry name" value="Beta-barrel_TonB_sf"/>
</dbReference>